<name>A0A2I2L059_9ACTN</name>
<protein>
    <submittedName>
        <fullName evidence="1">Uncharacterized protein</fullName>
    </submittedName>
</protein>
<gene>
    <name evidence="1" type="ORF">FRACA_660009</name>
</gene>
<keyword evidence="2" id="KW-1185">Reference proteome</keyword>
<dbReference type="Proteomes" id="UP000234331">
    <property type="component" value="Unassembled WGS sequence"/>
</dbReference>
<proteinExistence type="predicted"/>
<evidence type="ECO:0000313" key="2">
    <source>
        <dbReference type="Proteomes" id="UP000234331"/>
    </source>
</evidence>
<sequence>MPCPAPAGRARLAARPLEIPATPPPVGRVAVSESTLRRPVGARGKTTFAQVKACKEGL</sequence>
<reference evidence="1 2" key="1">
    <citation type="submission" date="2017-06" db="EMBL/GenBank/DDBJ databases">
        <authorList>
            <person name="Kim H.J."/>
            <person name="Triplett B.A."/>
        </authorList>
    </citation>
    <scope>NUCLEOTIDE SEQUENCE [LARGE SCALE GENOMIC DNA]</scope>
    <source>
        <strain evidence="1">FRACA_ARgP5</strain>
    </source>
</reference>
<organism evidence="1 2">
    <name type="scientific">Frankia canadensis</name>
    <dbReference type="NCBI Taxonomy" id="1836972"/>
    <lineage>
        <taxon>Bacteria</taxon>
        <taxon>Bacillati</taxon>
        <taxon>Actinomycetota</taxon>
        <taxon>Actinomycetes</taxon>
        <taxon>Frankiales</taxon>
        <taxon>Frankiaceae</taxon>
        <taxon>Frankia</taxon>
    </lineage>
</organism>
<dbReference type="AlphaFoldDB" id="A0A2I2L059"/>
<accession>A0A2I2L059</accession>
<evidence type="ECO:0000313" key="1">
    <source>
        <dbReference type="EMBL" id="SNQ51277.1"/>
    </source>
</evidence>
<dbReference type="EMBL" id="FZMO01000532">
    <property type="protein sequence ID" value="SNQ51277.1"/>
    <property type="molecule type" value="Genomic_DNA"/>
</dbReference>